<dbReference type="InterPro" id="IPR028005">
    <property type="entry name" value="AcTrfase_ESCO_Znf_dom"/>
</dbReference>
<protein>
    <submittedName>
        <fullName evidence="3">N-acetyltransferase ESCO zinc-finger domain-containing protein</fullName>
    </submittedName>
</protein>
<dbReference type="GO" id="GO:0007064">
    <property type="term" value="P:mitotic sister chromatid cohesion"/>
    <property type="evidence" value="ECO:0007669"/>
    <property type="project" value="TreeGrafter"/>
</dbReference>
<dbReference type="Pfam" id="PF13878">
    <property type="entry name" value="zf-C2H2_3"/>
    <property type="match status" value="1"/>
</dbReference>
<reference evidence="3" key="1">
    <citation type="submission" date="2022-11" db="UniProtKB">
        <authorList>
            <consortium name="WormBaseParasite"/>
        </authorList>
    </citation>
    <scope>IDENTIFICATION</scope>
</reference>
<dbReference type="Proteomes" id="UP000887578">
    <property type="component" value="Unplaced"/>
</dbReference>
<dbReference type="GO" id="GO:0000785">
    <property type="term" value="C:chromatin"/>
    <property type="evidence" value="ECO:0007669"/>
    <property type="project" value="TreeGrafter"/>
</dbReference>
<organism evidence="2 3">
    <name type="scientific">Panagrolaimus davidi</name>
    <dbReference type="NCBI Taxonomy" id="227884"/>
    <lineage>
        <taxon>Eukaryota</taxon>
        <taxon>Metazoa</taxon>
        <taxon>Ecdysozoa</taxon>
        <taxon>Nematoda</taxon>
        <taxon>Chromadorea</taxon>
        <taxon>Rhabditida</taxon>
        <taxon>Tylenchina</taxon>
        <taxon>Panagrolaimomorpha</taxon>
        <taxon>Panagrolaimoidea</taxon>
        <taxon>Panagrolaimidae</taxon>
        <taxon>Panagrolaimus</taxon>
    </lineage>
</organism>
<evidence type="ECO:0000313" key="3">
    <source>
        <dbReference type="WBParaSite" id="PDA_v2.g31455.t1"/>
    </source>
</evidence>
<evidence type="ECO:0000259" key="1">
    <source>
        <dbReference type="Pfam" id="PF13878"/>
    </source>
</evidence>
<accession>A0A914QHE2</accession>
<dbReference type="GO" id="GO:0005634">
    <property type="term" value="C:nucleus"/>
    <property type="evidence" value="ECO:0007669"/>
    <property type="project" value="TreeGrafter"/>
</dbReference>
<dbReference type="AlphaFoldDB" id="A0A914QHE2"/>
<proteinExistence type="predicted"/>
<name>A0A914QHE2_9BILA</name>
<dbReference type="PANTHER" id="PTHR45884:SF2">
    <property type="entry name" value="N-ACETYLTRANSFERASE ECO"/>
    <property type="match status" value="1"/>
</dbReference>
<feature type="domain" description="N-acetyltransferase ESCO zinc-finger" evidence="1">
    <location>
        <begin position="62"/>
        <end position="101"/>
    </location>
</feature>
<sequence>MATKNAVPASSAAVTTVKQQSITNFLESPLDKTKMIPLLTSTPRNSNISQKRKALDTIDKDQMILDVGQKNIGMTNCQDCGMVYNIDDIKDREAHDNFHNRFEKTKFFKVEKRSLNSWKK</sequence>
<dbReference type="PANTHER" id="PTHR45884">
    <property type="entry name" value="N-ACETYLTRANSFERASE ECO"/>
    <property type="match status" value="1"/>
</dbReference>
<keyword evidence="2" id="KW-1185">Reference proteome</keyword>
<evidence type="ECO:0000313" key="2">
    <source>
        <dbReference type="Proteomes" id="UP000887578"/>
    </source>
</evidence>
<dbReference type="WBParaSite" id="PDA_v2.g31455.t1">
    <property type="protein sequence ID" value="PDA_v2.g31455.t1"/>
    <property type="gene ID" value="PDA_v2.g31455"/>
</dbReference>
<dbReference type="GO" id="GO:0061733">
    <property type="term" value="F:protein-lysine-acetyltransferase activity"/>
    <property type="evidence" value="ECO:0007669"/>
    <property type="project" value="TreeGrafter"/>
</dbReference>